<keyword evidence="2" id="KW-1185">Reference proteome</keyword>
<evidence type="ECO:0000313" key="1">
    <source>
        <dbReference type="EMBL" id="GGH59381.1"/>
    </source>
</evidence>
<protein>
    <submittedName>
        <fullName evidence="1">Uncharacterized protein</fullName>
    </submittedName>
</protein>
<dbReference type="AlphaFoldDB" id="A0A917INT5"/>
<dbReference type="RefSeq" id="WP_188950500.1">
    <property type="nucleotide sequence ID" value="NZ_BMIB01000001.1"/>
</dbReference>
<proteinExistence type="predicted"/>
<comment type="caution">
    <text evidence="1">The sequence shown here is derived from an EMBL/GenBank/DDBJ whole genome shotgun (WGS) entry which is preliminary data.</text>
</comment>
<name>A0A917INT5_9BACT</name>
<dbReference type="EMBL" id="BMIB01000001">
    <property type="protein sequence ID" value="GGH59381.1"/>
    <property type="molecule type" value="Genomic_DNA"/>
</dbReference>
<sequence>MRNIFICAILLVFFVAVLPSCKKGDLITGKTNGALQVESLALPNTPIMDIYFKGVLLDSVFPGGTAGISPMMIVTAGDTGTVAFTRHDTKEVLLDTVVSIPANQKLAFRIACSEELGIRGFMGEASTVHGDSCKVRFFNQVTSLQPAGVEVDLCLFRFNAATGDYDEFYTFPAFARGQMTEAELTLPVVDKAGELLQYIARLRDRATGAFLEDEFPMKEISLSFYGGAYVICIINQRVLRNKNRFNSSSILL</sequence>
<accession>A0A917INT5</accession>
<gene>
    <name evidence="1" type="ORF">GCM10011379_06090</name>
</gene>
<organism evidence="1 2">
    <name type="scientific">Filimonas zeae</name>
    <dbReference type="NCBI Taxonomy" id="1737353"/>
    <lineage>
        <taxon>Bacteria</taxon>
        <taxon>Pseudomonadati</taxon>
        <taxon>Bacteroidota</taxon>
        <taxon>Chitinophagia</taxon>
        <taxon>Chitinophagales</taxon>
        <taxon>Chitinophagaceae</taxon>
        <taxon>Filimonas</taxon>
    </lineage>
</organism>
<reference evidence="1" key="2">
    <citation type="submission" date="2020-09" db="EMBL/GenBank/DDBJ databases">
        <authorList>
            <person name="Sun Q."/>
            <person name="Zhou Y."/>
        </authorList>
    </citation>
    <scope>NUCLEOTIDE SEQUENCE</scope>
    <source>
        <strain evidence="1">CGMCC 1.15290</strain>
    </source>
</reference>
<reference evidence="1" key="1">
    <citation type="journal article" date="2014" name="Int. J. Syst. Evol. Microbiol.">
        <title>Complete genome sequence of Corynebacterium casei LMG S-19264T (=DSM 44701T), isolated from a smear-ripened cheese.</title>
        <authorList>
            <consortium name="US DOE Joint Genome Institute (JGI-PGF)"/>
            <person name="Walter F."/>
            <person name="Albersmeier A."/>
            <person name="Kalinowski J."/>
            <person name="Ruckert C."/>
        </authorList>
    </citation>
    <scope>NUCLEOTIDE SEQUENCE</scope>
    <source>
        <strain evidence="1">CGMCC 1.15290</strain>
    </source>
</reference>
<evidence type="ECO:0000313" key="2">
    <source>
        <dbReference type="Proteomes" id="UP000627292"/>
    </source>
</evidence>
<dbReference type="Proteomes" id="UP000627292">
    <property type="component" value="Unassembled WGS sequence"/>
</dbReference>